<dbReference type="Pfam" id="PF10416">
    <property type="entry name" value="IBD"/>
    <property type="match status" value="1"/>
</dbReference>
<sequence>MLVDVPYFNILVEGDQNKYLELRKSLTSENMRYQRNRRVDTFDTILEKIHEFCIRGDEDDWKRCMVCGVCWLNGLLAINVKQLEILTDKSKSNINGVLAKLGYSQAQNGVHKKQLIDALPFLKGNYLEQRFWTIRVRPSYCHSPESSSGSEMASSPEIQYSKTPQPTYHFDLIEPPCSRDLKNLFNVIDMKIFDGMVCGESPNEIDFFADPTCCCPAEWINPMTPAQTLLSFA</sequence>
<evidence type="ECO:0000313" key="2">
    <source>
        <dbReference type="EMBL" id="EAY06611.1"/>
    </source>
</evidence>
<accession>A2EL58</accession>
<reference evidence="2" key="1">
    <citation type="submission" date="2006-10" db="EMBL/GenBank/DDBJ databases">
        <authorList>
            <person name="Amadeo P."/>
            <person name="Zhao Q."/>
            <person name="Wortman J."/>
            <person name="Fraser-Liggett C."/>
            <person name="Carlton J."/>
        </authorList>
    </citation>
    <scope>NUCLEOTIDE SEQUENCE</scope>
    <source>
        <strain evidence="2">G3</strain>
    </source>
</reference>
<evidence type="ECO:0000259" key="1">
    <source>
        <dbReference type="Pfam" id="PF10416"/>
    </source>
</evidence>
<protein>
    <recommendedName>
        <fullName evidence="1">Initiator binding domain-containing protein</fullName>
    </recommendedName>
</protein>
<evidence type="ECO:0000313" key="3">
    <source>
        <dbReference type="Proteomes" id="UP000001542"/>
    </source>
</evidence>
<dbReference type="InParanoid" id="A2EL58"/>
<dbReference type="Proteomes" id="UP000001542">
    <property type="component" value="Unassembled WGS sequence"/>
</dbReference>
<dbReference type="EMBL" id="DS113419">
    <property type="protein sequence ID" value="EAY06611.1"/>
    <property type="molecule type" value="Genomic_DNA"/>
</dbReference>
<feature type="domain" description="Initiator binding" evidence="1">
    <location>
        <begin position="14"/>
        <end position="137"/>
    </location>
</feature>
<dbReference type="AlphaFoldDB" id="A2EL58"/>
<dbReference type="VEuPathDB" id="TrichDB:TVAG_056050"/>
<dbReference type="KEGG" id="tva:4764490"/>
<gene>
    <name evidence="2" type="ORF">TVAG_056050</name>
</gene>
<proteinExistence type="predicted"/>
<reference evidence="2" key="2">
    <citation type="journal article" date="2007" name="Science">
        <title>Draft genome sequence of the sexually transmitted pathogen Trichomonas vaginalis.</title>
        <authorList>
            <person name="Carlton J.M."/>
            <person name="Hirt R.P."/>
            <person name="Silva J.C."/>
            <person name="Delcher A.L."/>
            <person name="Schatz M."/>
            <person name="Zhao Q."/>
            <person name="Wortman J.R."/>
            <person name="Bidwell S.L."/>
            <person name="Alsmark U.C.M."/>
            <person name="Besteiro S."/>
            <person name="Sicheritz-Ponten T."/>
            <person name="Noel C.J."/>
            <person name="Dacks J.B."/>
            <person name="Foster P.G."/>
            <person name="Simillion C."/>
            <person name="Van de Peer Y."/>
            <person name="Miranda-Saavedra D."/>
            <person name="Barton G.J."/>
            <person name="Westrop G.D."/>
            <person name="Mueller S."/>
            <person name="Dessi D."/>
            <person name="Fiori P.L."/>
            <person name="Ren Q."/>
            <person name="Paulsen I."/>
            <person name="Zhang H."/>
            <person name="Bastida-Corcuera F.D."/>
            <person name="Simoes-Barbosa A."/>
            <person name="Brown M.T."/>
            <person name="Hayes R.D."/>
            <person name="Mukherjee M."/>
            <person name="Okumura C.Y."/>
            <person name="Schneider R."/>
            <person name="Smith A.J."/>
            <person name="Vanacova S."/>
            <person name="Villalvazo M."/>
            <person name="Haas B.J."/>
            <person name="Pertea M."/>
            <person name="Feldblyum T.V."/>
            <person name="Utterback T.R."/>
            <person name="Shu C.L."/>
            <person name="Osoegawa K."/>
            <person name="de Jong P.J."/>
            <person name="Hrdy I."/>
            <person name="Horvathova L."/>
            <person name="Zubacova Z."/>
            <person name="Dolezal P."/>
            <person name="Malik S.B."/>
            <person name="Logsdon J.M. Jr."/>
            <person name="Henze K."/>
            <person name="Gupta A."/>
            <person name="Wang C.C."/>
            <person name="Dunne R.L."/>
            <person name="Upcroft J.A."/>
            <person name="Upcroft P."/>
            <person name="White O."/>
            <person name="Salzberg S.L."/>
            <person name="Tang P."/>
            <person name="Chiu C.-H."/>
            <person name="Lee Y.-S."/>
            <person name="Embley T.M."/>
            <person name="Coombs G.H."/>
            <person name="Mottram J.C."/>
            <person name="Tachezy J."/>
            <person name="Fraser-Liggett C.M."/>
            <person name="Johnson P.J."/>
        </authorList>
    </citation>
    <scope>NUCLEOTIDE SEQUENCE [LARGE SCALE GENOMIC DNA]</scope>
    <source>
        <strain evidence="2">G3</strain>
    </source>
</reference>
<dbReference type="VEuPathDB" id="TrichDB:TVAGG3_0217300"/>
<organism evidence="2 3">
    <name type="scientific">Trichomonas vaginalis (strain ATCC PRA-98 / G3)</name>
    <dbReference type="NCBI Taxonomy" id="412133"/>
    <lineage>
        <taxon>Eukaryota</taxon>
        <taxon>Metamonada</taxon>
        <taxon>Parabasalia</taxon>
        <taxon>Trichomonadida</taxon>
        <taxon>Trichomonadidae</taxon>
        <taxon>Trichomonas</taxon>
    </lineage>
</organism>
<dbReference type="InterPro" id="IPR018845">
    <property type="entry name" value="Initiator-bd"/>
</dbReference>
<name>A2EL58_TRIV3</name>
<keyword evidence="3" id="KW-1185">Reference proteome</keyword>
<dbReference type="RefSeq" id="XP_001318834.1">
    <property type="nucleotide sequence ID" value="XM_001318799.1"/>
</dbReference>